<keyword evidence="2 5" id="KW-0812">Transmembrane</keyword>
<dbReference type="GO" id="GO:0016020">
    <property type="term" value="C:membrane"/>
    <property type="evidence" value="ECO:0007669"/>
    <property type="project" value="UniProtKB-SubCell"/>
</dbReference>
<dbReference type="GeneID" id="101890988"/>
<dbReference type="Pfam" id="PF01027">
    <property type="entry name" value="Bax1-I"/>
    <property type="match status" value="1"/>
</dbReference>
<feature type="transmembrane region" description="Helical" evidence="5">
    <location>
        <begin position="129"/>
        <end position="152"/>
    </location>
</feature>
<feature type="transmembrane region" description="Helical" evidence="5">
    <location>
        <begin position="70"/>
        <end position="91"/>
    </location>
</feature>
<proteinExistence type="inferred from homology"/>
<feature type="transmembrane region" description="Helical" evidence="5">
    <location>
        <begin position="158"/>
        <end position="178"/>
    </location>
</feature>
<dbReference type="CDD" id="cd10428">
    <property type="entry name" value="LFG_like"/>
    <property type="match status" value="1"/>
</dbReference>
<reference evidence="9" key="2">
    <citation type="submission" date="2025-04" db="UniProtKB">
        <authorList>
            <consortium name="RefSeq"/>
        </authorList>
    </citation>
    <scope>IDENTIFICATION</scope>
    <source>
        <strain evidence="9">Aabys</strain>
    </source>
</reference>
<dbReference type="eggNOG" id="KOG2322">
    <property type="taxonomic scope" value="Eukaryota"/>
</dbReference>
<feature type="transmembrane region" description="Helical" evidence="5">
    <location>
        <begin position="251"/>
        <end position="272"/>
    </location>
</feature>
<evidence type="ECO:0000313" key="8">
    <source>
        <dbReference type="Proteomes" id="UP001652621"/>
    </source>
</evidence>
<dbReference type="Proteomes" id="UP001652621">
    <property type="component" value="Unplaced"/>
</dbReference>
<evidence type="ECO:0000256" key="5">
    <source>
        <dbReference type="RuleBase" id="RU004379"/>
    </source>
</evidence>
<dbReference type="STRING" id="7370.A0A1I8N9G9"/>
<feature type="transmembrane region" description="Helical" evidence="5">
    <location>
        <begin position="214"/>
        <end position="231"/>
    </location>
</feature>
<evidence type="ECO:0000256" key="6">
    <source>
        <dbReference type="SAM" id="MobiDB-lite"/>
    </source>
</evidence>
<evidence type="ECO:0000313" key="7">
    <source>
        <dbReference type="EnsemblMetazoa" id="MDOA012962-PA"/>
    </source>
</evidence>
<feature type="transmembrane region" description="Helical" evidence="5">
    <location>
        <begin position="103"/>
        <end position="122"/>
    </location>
</feature>
<evidence type="ECO:0000256" key="4">
    <source>
        <dbReference type="ARBA" id="ARBA00023136"/>
    </source>
</evidence>
<protein>
    <submittedName>
        <fullName evidence="9">Protein lifeguard 2</fullName>
    </submittedName>
</protein>
<dbReference type="OrthoDB" id="7933078at2759"/>
<dbReference type="AlphaFoldDB" id="A0A1I8N9G9"/>
<keyword evidence="3 5" id="KW-1133">Transmembrane helix</keyword>
<dbReference type="EnsemblMetazoa" id="MDOA012962-RA">
    <property type="protein sequence ID" value="MDOA012962-PA"/>
    <property type="gene ID" value="MDOA012962"/>
</dbReference>
<organism evidence="7">
    <name type="scientific">Musca domestica</name>
    <name type="common">House fly</name>
    <dbReference type="NCBI Taxonomy" id="7370"/>
    <lineage>
        <taxon>Eukaryota</taxon>
        <taxon>Metazoa</taxon>
        <taxon>Ecdysozoa</taxon>
        <taxon>Arthropoda</taxon>
        <taxon>Hexapoda</taxon>
        <taxon>Insecta</taxon>
        <taxon>Pterygota</taxon>
        <taxon>Neoptera</taxon>
        <taxon>Endopterygota</taxon>
        <taxon>Diptera</taxon>
        <taxon>Brachycera</taxon>
        <taxon>Muscomorpha</taxon>
        <taxon>Muscoidea</taxon>
        <taxon>Muscidae</taxon>
        <taxon>Musca</taxon>
    </lineage>
</organism>
<comment type="subcellular location">
    <subcellularLocation>
        <location evidence="1">Membrane</location>
        <topology evidence="1">Multi-pass membrane protein</topology>
    </subcellularLocation>
</comment>
<evidence type="ECO:0000256" key="3">
    <source>
        <dbReference type="ARBA" id="ARBA00022989"/>
    </source>
</evidence>
<dbReference type="VEuPathDB" id="VectorBase:MDOA012962"/>
<accession>A0A1I8N9G9</accession>
<feature type="region of interest" description="Disordered" evidence="6">
    <location>
        <begin position="1"/>
        <end position="43"/>
    </location>
</feature>
<dbReference type="PANTHER" id="PTHR23291:SF47">
    <property type="entry name" value="TRANSMEMBRANE BAX INHIBITOR MOTIF CONTAINING 7"/>
    <property type="match status" value="1"/>
</dbReference>
<dbReference type="RefSeq" id="XP_005177964.1">
    <property type="nucleotide sequence ID" value="XM_005177907.3"/>
</dbReference>
<gene>
    <name evidence="7" type="primary">101890988</name>
    <name evidence="9" type="synonym">LOC101890988</name>
</gene>
<sequence>MSQQQGYEQQAFGGQHASTSTGDQAYGWKPNPSGSSSPSSGGGFLDPENLQTKNFSFNEETVRKGFIRKVYLILMAQLLFTFGMVALFLFHEPTLKFSQNNPGLVLGAAITTLVVVIAMACCETARRSFPVNFICLGVFTLAESFLVGAIAGRYNSEAVFLAVGITAILCLALTIFAMQTKYDFTACGGFLIAALVCLMIFGIVGMFWRAHIVQTIYAGCGALLACVFLIYDTQIMMGGDHKYSISPEEYIFAALNLYMDVIRIFLYVLQLIGNRK</sequence>
<dbReference type="PANTHER" id="PTHR23291">
    <property type="entry name" value="BAX INHIBITOR-RELATED"/>
    <property type="match status" value="1"/>
</dbReference>
<feature type="transmembrane region" description="Helical" evidence="5">
    <location>
        <begin position="190"/>
        <end position="208"/>
    </location>
</feature>
<dbReference type="KEGG" id="mde:101890988"/>
<dbReference type="InterPro" id="IPR006214">
    <property type="entry name" value="Bax_inhibitor_1-related"/>
</dbReference>
<evidence type="ECO:0000256" key="2">
    <source>
        <dbReference type="ARBA" id="ARBA00022692"/>
    </source>
</evidence>
<comment type="similarity">
    <text evidence="5">Belongs to the BI1 family.</text>
</comment>
<reference evidence="7" key="1">
    <citation type="submission" date="2020-05" db="UniProtKB">
        <authorList>
            <consortium name="EnsemblMetazoa"/>
        </authorList>
    </citation>
    <scope>IDENTIFICATION</scope>
    <source>
        <strain evidence="7">Aabys</strain>
    </source>
</reference>
<evidence type="ECO:0000313" key="9">
    <source>
        <dbReference type="RefSeq" id="XP_005177964.1"/>
    </source>
</evidence>
<keyword evidence="4 5" id="KW-0472">Membrane</keyword>
<name>A0A1I8N9G9_MUSDO</name>
<dbReference type="VEuPathDB" id="VectorBase:MDOMA2_013965"/>
<keyword evidence="8" id="KW-1185">Reference proteome</keyword>
<evidence type="ECO:0000256" key="1">
    <source>
        <dbReference type="ARBA" id="ARBA00004141"/>
    </source>
</evidence>